<reference evidence="1" key="1">
    <citation type="submission" date="2020-04" db="EMBL/GenBank/DDBJ databases">
        <authorList>
            <person name="Alioto T."/>
            <person name="Alioto T."/>
            <person name="Gomez Garrido J."/>
        </authorList>
    </citation>
    <scope>NUCLEOTIDE SEQUENCE</scope>
    <source>
        <strain evidence="1">A484AB</strain>
    </source>
</reference>
<evidence type="ECO:0000313" key="2">
    <source>
        <dbReference type="Proteomes" id="UP001152795"/>
    </source>
</evidence>
<organism evidence="1 2">
    <name type="scientific">Paramuricea clavata</name>
    <name type="common">Red gorgonian</name>
    <name type="synonym">Violescent sea-whip</name>
    <dbReference type="NCBI Taxonomy" id="317549"/>
    <lineage>
        <taxon>Eukaryota</taxon>
        <taxon>Metazoa</taxon>
        <taxon>Cnidaria</taxon>
        <taxon>Anthozoa</taxon>
        <taxon>Octocorallia</taxon>
        <taxon>Malacalcyonacea</taxon>
        <taxon>Plexauridae</taxon>
        <taxon>Paramuricea</taxon>
    </lineage>
</organism>
<gene>
    <name evidence="1" type="ORF">PACLA_8A022914</name>
</gene>
<sequence>MNTKMANLQANVHAKFEAMNNEVRGMKMPLSEVKDRFDYLKVAVHEKIESKERKQKEITRDVSGTANGGREIQHTCIDLLLVEIFNYRQRLWCL</sequence>
<accession>A0A6S7ICS8</accession>
<dbReference type="Proteomes" id="UP001152795">
    <property type="component" value="Unassembled WGS sequence"/>
</dbReference>
<dbReference type="AlphaFoldDB" id="A0A6S7ICS8"/>
<name>A0A6S7ICS8_PARCT</name>
<keyword evidence="2" id="KW-1185">Reference proteome</keyword>
<protein>
    <submittedName>
        <fullName evidence="1">Uncharacterized protein</fullName>
    </submittedName>
</protein>
<proteinExistence type="predicted"/>
<dbReference type="EMBL" id="CACRXK020009246">
    <property type="protein sequence ID" value="CAB4016765.1"/>
    <property type="molecule type" value="Genomic_DNA"/>
</dbReference>
<comment type="caution">
    <text evidence="1">The sequence shown here is derived from an EMBL/GenBank/DDBJ whole genome shotgun (WGS) entry which is preliminary data.</text>
</comment>
<evidence type="ECO:0000313" key="1">
    <source>
        <dbReference type="EMBL" id="CAB4016765.1"/>
    </source>
</evidence>